<name>K7YQW2_BDEBC</name>
<dbReference type="STRING" id="1069642.Bdt_2593"/>
<feature type="region of interest" description="Disordered" evidence="1">
    <location>
        <begin position="89"/>
        <end position="121"/>
    </location>
</feature>
<dbReference type="AlphaFoldDB" id="K7YQW2"/>
<gene>
    <name evidence="2" type="ORF">Bdt_2593</name>
</gene>
<accession>K7YQW2</accession>
<reference evidence="2 3" key="1">
    <citation type="journal article" date="2012" name="BMC Genomics">
        <title>Genome analysis of a simultaneously predatory and prey-independent, novel Bdellovibrio bacteriovorus from the River Tiber, supports in silico predictions of both ancient and recent lateral gene transfer from diverse bacteria.</title>
        <authorList>
            <person name="Hobley L."/>
            <person name="Lerner T.R."/>
            <person name="Williams L.E."/>
            <person name="Lambert C."/>
            <person name="Till R."/>
            <person name="Milner D.S."/>
            <person name="Basford S.M."/>
            <person name="Capeness M.J."/>
            <person name="Fenton A.K."/>
            <person name="Atterbury R.J."/>
            <person name="Harris M.A."/>
            <person name="Sockett R.E."/>
        </authorList>
    </citation>
    <scope>NUCLEOTIDE SEQUENCE [LARGE SCALE GENOMIC DNA]</scope>
    <source>
        <strain evidence="2 3">Tiberius</strain>
    </source>
</reference>
<evidence type="ECO:0000313" key="3">
    <source>
        <dbReference type="Proteomes" id="UP000010074"/>
    </source>
</evidence>
<protein>
    <submittedName>
        <fullName evidence="2">Uncharacterized protein</fullName>
    </submittedName>
</protein>
<dbReference type="Proteomes" id="UP000010074">
    <property type="component" value="Chromosome"/>
</dbReference>
<evidence type="ECO:0000256" key="1">
    <source>
        <dbReference type="SAM" id="MobiDB-lite"/>
    </source>
</evidence>
<dbReference type="KEGG" id="bbat:Bdt_2593"/>
<sequence length="121" mass="13876">MTIEKAQARVAWLRRCLDENNGAFLIFTKENAKYFGTEVRANSVMMATRVNYPIFGDDQQNWAPGDVCRVPEEVRFLAVCEVSVSEKVVMPNPFPPQEKKPEPKLKPQRPPRDICPPRLCQ</sequence>
<dbReference type="PATRIC" id="fig|1069642.3.peg.2569"/>
<proteinExistence type="predicted"/>
<dbReference type="HOGENOM" id="CLU_1773755_0_0_7"/>
<evidence type="ECO:0000313" key="2">
    <source>
        <dbReference type="EMBL" id="AFY02276.1"/>
    </source>
</evidence>
<dbReference type="EMBL" id="CP002930">
    <property type="protein sequence ID" value="AFY02276.1"/>
    <property type="molecule type" value="Genomic_DNA"/>
</dbReference>
<organism evidence="2 3">
    <name type="scientific">Bdellovibrio bacteriovorus str. Tiberius</name>
    <dbReference type="NCBI Taxonomy" id="1069642"/>
    <lineage>
        <taxon>Bacteria</taxon>
        <taxon>Pseudomonadati</taxon>
        <taxon>Bdellovibrionota</taxon>
        <taxon>Bdellovibrionia</taxon>
        <taxon>Bdellovibrionales</taxon>
        <taxon>Pseudobdellovibrionaceae</taxon>
        <taxon>Bdellovibrio</taxon>
    </lineage>
</organism>